<dbReference type="RefSeq" id="WP_164363805.1">
    <property type="nucleotide sequence ID" value="NZ_CP066776.1"/>
</dbReference>
<accession>A0A6B3LC89</accession>
<evidence type="ECO:0000313" key="1">
    <source>
        <dbReference type="EMBL" id="QQL44580.1"/>
    </source>
</evidence>
<evidence type="ECO:0000313" key="2">
    <source>
        <dbReference type="Proteomes" id="UP000475117"/>
    </source>
</evidence>
<dbReference type="AlphaFoldDB" id="A0A6B3LC89"/>
<dbReference type="KEGG" id="soa:G3M56_011915"/>
<gene>
    <name evidence="1" type="ORF">G3M56_011915</name>
</gene>
<dbReference type="Proteomes" id="UP000475117">
    <property type="component" value="Chromosome"/>
</dbReference>
<protein>
    <submittedName>
        <fullName evidence="1">Uncharacterized protein</fullName>
    </submittedName>
</protein>
<keyword evidence="2" id="KW-1185">Reference proteome</keyword>
<organism evidence="1 2">
    <name type="scientific">Sulfuriroseicoccus oceanibius</name>
    <dbReference type="NCBI Taxonomy" id="2707525"/>
    <lineage>
        <taxon>Bacteria</taxon>
        <taxon>Pseudomonadati</taxon>
        <taxon>Verrucomicrobiota</taxon>
        <taxon>Verrucomicrobiia</taxon>
        <taxon>Verrucomicrobiales</taxon>
        <taxon>Verrucomicrobiaceae</taxon>
        <taxon>Sulfuriroseicoccus</taxon>
    </lineage>
</organism>
<dbReference type="EMBL" id="CP066776">
    <property type="protein sequence ID" value="QQL44580.1"/>
    <property type="molecule type" value="Genomic_DNA"/>
</dbReference>
<proteinExistence type="predicted"/>
<reference evidence="1 2" key="1">
    <citation type="submission" date="2020-12" db="EMBL/GenBank/DDBJ databases">
        <title>Sulforoseuscoccus oceanibium gen. nov., sp. nov., a representative of the phylum Verrucomicrobia with special cytoplasmic membrane, and proposal of Sulforoseuscoccusaceae fam. nov.</title>
        <authorList>
            <person name="Xi F."/>
        </authorList>
    </citation>
    <scope>NUCLEOTIDE SEQUENCE [LARGE SCALE GENOMIC DNA]</scope>
    <source>
        <strain evidence="1 2">T37</strain>
    </source>
</reference>
<sequence length="195" mass="21247">MKKGLKTLIAGIVLLFAGVFVVPVLWILPVITQETKQQQFLGPGAIDYQAAESGRYYLMNDFQSFYDGRNYHRPEDLPDGLEVVVTDGAGERVAFFADRSFSSTSGGRSSRSVGYVDLDGPEQLTVVVDGRFEPRVFSFGKSRFMEVFKLIFGVFGVSALIVVVGLGLAIWGLVKLLNAPKEEPVSGANVPPPIP</sequence>
<name>A0A6B3LC89_9BACT</name>